<dbReference type="PANTHER" id="PTHR30244:SF9">
    <property type="entry name" value="PROTEIN RV3402C"/>
    <property type="match status" value="1"/>
</dbReference>
<dbReference type="SUPFAM" id="SSF53383">
    <property type="entry name" value="PLP-dependent transferases"/>
    <property type="match status" value="1"/>
</dbReference>
<dbReference type="InterPro" id="IPR000653">
    <property type="entry name" value="DegT/StrS_aminotransferase"/>
</dbReference>
<dbReference type="Gene3D" id="3.40.640.10">
    <property type="entry name" value="Type I PLP-dependent aspartate aminotransferase-like (Major domain)"/>
    <property type="match status" value="1"/>
</dbReference>
<dbReference type="GO" id="GO:0030170">
    <property type="term" value="F:pyridoxal phosphate binding"/>
    <property type="evidence" value="ECO:0007669"/>
    <property type="project" value="TreeGrafter"/>
</dbReference>
<evidence type="ECO:0000256" key="1">
    <source>
        <dbReference type="ARBA" id="ARBA00022898"/>
    </source>
</evidence>
<protein>
    <recommendedName>
        <fullName evidence="3">DegT/DnrJ/EryC1/StrS family aminotransferase</fullName>
    </recommendedName>
</protein>
<accession>A0A0F9S770</accession>
<sequence>MREIKPFNKPIYITRPLLTPIKQVKKKLQEVWKSKWLTNMGIQHQKLESKLLNYLSVQNLSLFCNGTLALEIACKALELKGEVITTPFTFAATVNSLYQNNLKPVFCDIRIDDFNINSNEIEELITTKTSAIMPVHVFGNPCEIDKIETIAKSNNLKVIYDAAHCFGVKYKNRGIGNFGDISMFSFHATKIFHTLEGGALTYTNLELKETINLWKNFGIKSEEEVVLPGTNAKLNELQAAIGLLNLELVEMEIEKRKKLSSVYKENLKNIEGIKFMDEKKNVKHNYQYFPITINERKFKFTRNYVYEYLKKFNIFSRKYFYPLCTDYKFSEKNVNYNIPNAEKIVNQVLCLPLYGELTQNDIEKICKIIVEIKN</sequence>
<proteinExistence type="predicted"/>
<evidence type="ECO:0000313" key="2">
    <source>
        <dbReference type="EMBL" id="KKN58107.1"/>
    </source>
</evidence>
<dbReference type="CDD" id="cd00616">
    <property type="entry name" value="AHBA_syn"/>
    <property type="match status" value="1"/>
</dbReference>
<dbReference type="Pfam" id="PF01041">
    <property type="entry name" value="DegT_DnrJ_EryC1"/>
    <property type="match status" value="1"/>
</dbReference>
<evidence type="ECO:0008006" key="3">
    <source>
        <dbReference type="Google" id="ProtNLM"/>
    </source>
</evidence>
<gene>
    <name evidence="2" type="ORF">LCGC14_0555400</name>
</gene>
<organism evidence="2">
    <name type="scientific">marine sediment metagenome</name>
    <dbReference type="NCBI Taxonomy" id="412755"/>
    <lineage>
        <taxon>unclassified sequences</taxon>
        <taxon>metagenomes</taxon>
        <taxon>ecological metagenomes</taxon>
    </lineage>
</organism>
<keyword evidence="1" id="KW-0663">Pyridoxal phosphate</keyword>
<dbReference type="GO" id="GO:0008483">
    <property type="term" value="F:transaminase activity"/>
    <property type="evidence" value="ECO:0007669"/>
    <property type="project" value="TreeGrafter"/>
</dbReference>
<reference evidence="2" key="1">
    <citation type="journal article" date="2015" name="Nature">
        <title>Complex archaea that bridge the gap between prokaryotes and eukaryotes.</title>
        <authorList>
            <person name="Spang A."/>
            <person name="Saw J.H."/>
            <person name="Jorgensen S.L."/>
            <person name="Zaremba-Niedzwiedzka K."/>
            <person name="Martijn J."/>
            <person name="Lind A.E."/>
            <person name="van Eijk R."/>
            <person name="Schleper C."/>
            <person name="Guy L."/>
            <person name="Ettema T.J."/>
        </authorList>
    </citation>
    <scope>NUCLEOTIDE SEQUENCE</scope>
</reference>
<dbReference type="GO" id="GO:0000271">
    <property type="term" value="P:polysaccharide biosynthetic process"/>
    <property type="evidence" value="ECO:0007669"/>
    <property type="project" value="TreeGrafter"/>
</dbReference>
<dbReference type="AlphaFoldDB" id="A0A0F9S770"/>
<dbReference type="EMBL" id="LAZR01000776">
    <property type="protein sequence ID" value="KKN58107.1"/>
    <property type="molecule type" value="Genomic_DNA"/>
</dbReference>
<name>A0A0F9S770_9ZZZZ</name>
<dbReference type="InterPro" id="IPR015421">
    <property type="entry name" value="PyrdxlP-dep_Trfase_major"/>
</dbReference>
<dbReference type="PIRSF" id="PIRSF000390">
    <property type="entry name" value="PLP_StrS"/>
    <property type="match status" value="1"/>
</dbReference>
<comment type="caution">
    <text evidence="2">The sequence shown here is derived from an EMBL/GenBank/DDBJ whole genome shotgun (WGS) entry which is preliminary data.</text>
</comment>
<dbReference type="InterPro" id="IPR015424">
    <property type="entry name" value="PyrdxlP-dep_Trfase"/>
</dbReference>
<dbReference type="PANTHER" id="PTHR30244">
    <property type="entry name" value="TRANSAMINASE"/>
    <property type="match status" value="1"/>
</dbReference>